<dbReference type="EMBL" id="JROU02002071">
    <property type="protein sequence ID" value="OEH74292.1"/>
    <property type="molecule type" value="Genomic_DNA"/>
</dbReference>
<evidence type="ECO:0000259" key="2">
    <source>
        <dbReference type="Pfam" id="PF13087"/>
    </source>
</evidence>
<gene>
    <name evidence="3" type="ORF">cyc_03590</name>
</gene>
<feature type="region of interest" description="Disordered" evidence="1">
    <location>
        <begin position="1"/>
        <end position="24"/>
    </location>
</feature>
<dbReference type="Gene3D" id="3.40.50.300">
    <property type="entry name" value="P-loop containing nucleotide triphosphate hydrolases"/>
    <property type="match status" value="2"/>
</dbReference>
<proteinExistence type="predicted"/>
<dbReference type="InParanoid" id="A0A1D3CSY1"/>
<feature type="compositionally biased region" description="Low complexity" evidence="1">
    <location>
        <begin position="562"/>
        <end position="572"/>
    </location>
</feature>
<sequence length="1205" mass="128030">MGEAFLPASSSRGPRLAEEPPDLPFKRGGFWRLKPLAARDWYHPHTAVGAAAAAPGTAFCSVEKRLSPPISSGWKCQQSQRKPLKLQHLSALPREQQQRIRSVWTQQATSKSSEDAEPSPLPAEPSDALRVLKDAAAGGNAGGTAAAPPLVISTATTSSALNRRPRVISECSGCSLSTPTAWRKWLLLLAEENAQRRQQLLLAYPFACKKHRKSLAASDPGGTSVVGFAQLLRMLEAAALYPHATEAAVAALRQRVQLGVPAAAAAVAHARQLSERLAYAERGLYLLTLEKGAQLLQVRGWVSGKTSTLDARVASLKLPGRECIASSSEAATEVVGGPPVERRSEKTPLFALENAKTCERLLASQQQATPQQLESGSLLVLKPVDEVRLGAASAVLAKALRRLHGNAFDFSSITAEAREASWAAAGATNVTESKQQLRQLLQEADRKHSIQCAACGSLLMLSVCEMTQQPLHCPNCAATTAASPSAASFASSHENPLQQEGAATRFTAMRHVLQQLASASSLTADRFALDVPTYVAVVGSRSKPQSLRLRVVPLPAAAARAAAGGSSGAASGDPRREDGHQGHSADAAKPSEGGDTAPALPERQQASSRDDLLPPAEGGAFAVSAGARFWAMPVSFVSAVHARQIDALKQLVDDAAGARPPGTGKTAVAAAVVRQWLCGAACRAQSACNDPHCTCRAPIFVAAGTHAALRSLKNKLDLEGVETVRLSDEATVSVALDRASSSRQGVVLLDTVYQVKGNEEPPDAEFLQQRAYVAVAECGRRLDCARLLHLLQGYRLSLMNLRPARVLVDESSQLTEFAGLGALVHGAEVAVFIGDEKQLPPATSLPPHEAPPRSLFSALKGGEVNALSHALPVVPRLLLTGSLMCFDAHYGRGDEKGVKKRGIRGEGEAQWLKEAAVYVCAGKPSRLLQLRGVCGAVLHAGGACHGERDCGSLTRLELQPTASASSKASKGGRTDGGRRPDEQRPRLFRLASEPLVAKQETAAATESLSRFPWPNGSEGDKDLAVRLLRQMQREAYPLGCLQDASHPPGAPSLQDFVPERLPILFIDTSPWASSARMQVARVSLPREEATAAAVASRGRACTTSQGQECPSKGVVQCLFAEQRVKGSLQNPLEAFLVFRCVEMLLNSGASKADLAVLTPYQAQAQLLSRILHPPKAAGTDTHEKRRRSSRLSFVQPVRKALHAPI</sequence>
<feature type="compositionally biased region" description="Basic and acidic residues" evidence="1">
    <location>
        <begin position="573"/>
        <end position="583"/>
    </location>
</feature>
<keyword evidence="4" id="KW-1185">Reference proteome</keyword>
<dbReference type="Proteomes" id="UP000095192">
    <property type="component" value="Unassembled WGS sequence"/>
</dbReference>
<evidence type="ECO:0000313" key="4">
    <source>
        <dbReference type="Proteomes" id="UP000095192"/>
    </source>
</evidence>
<comment type="caution">
    <text evidence="3">The sequence shown here is derived from an EMBL/GenBank/DDBJ whole genome shotgun (WGS) entry which is preliminary data.</text>
</comment>
<feature type="compositionally biased region" description="Polar residues" evidence="1">
    <location>
        <begin position="99"/>
        <end position="111"/>
    </location>
</feature>
<accession>A0A1D3CSY1</accession>
<dbReference type="InterPro" id="IPR041679">
    <property type="entry name" value="DNA2/NAM7-like_C"/>
</dbReference>
<feature type="region of interest" description="Disordered" evidence="1">
    <location>
        <begin position="97"/>
        <end position="125"/>
    </location>
</feature>
<feature type="domain" description="DNA2/NAM7 helicase-like C-terminal" evidence="2">
    <location>
        <begin position="1122"/>
        <end position="1172"/>
    </location>
</feature>
<feature type="region of interest" description="Disordered" evidence="1">
    <location>
        <begin position="959"/>
        <end position="990"/>
    </location>
</feature>
<feature type="region of interest" description="Disordered" evidence="1">
    <location>
        <begin position="562"/>
        <end position="614"/>
    </location>
</feature>
<dbReference type="SUPFAM" id="SSF52540">
    <property type="entry name" value="P-loop containing nucleoside triphosphate hydrolases"/>
    <property type="match status" value="1"/>
</dbReference>
<dbReference type="PANTHER" id="PTHR10887:SF495">
    <property type="entry name" value="HELICASE SENATAXIN ISOFORM X1-RELATED"/>
    <property type="match status" value="1"/>
</dbReference>
<name>A0A1D3CSY1_9EIME</name>
<reference evidence="3 4" key="1">
    <citation type="journal article" date="2016" name="BMC Genomics">
        <title>Comparative genomics reveals Cyclospora cayetanensis possesses coccidia-like metabolism and invasion components but unique surface antigens.</title>
        <authorList>
            <person name="Liu S."/>
            <person name="Wang L."/>
            <person name="Zheng H."/>
            <person name="Xu Z."/>
            <person name="Roellig D.M."/>
            <person name="Li N."/>
            <person name="Frace M.A."/>
            <person name="Tang K."/>
            <person name="Arrowood M.J."/>
            <person name="Moss D.M."/>
            <person name="Zhang L."/>
            <person name="Feng Y."/>
            <person name="Xiao L."/>
        </authorList>
    </citation>
    <scope>NUCLEOTIDE SEQUENCE [LARGE SCALE GENOMIC DNA]</scope>
    <source>
        <strain evidence="3 4">CHN_HEN01</strain>
    </source>
</reference>
<feature type="compositionally biased region" description="Basic and acidic residues" evidence="1">
    <location>
        <begin position="972"/>
        <end position="985"/>
    </location>
</feature>
<dbReference type="VEuPathDB" id="ToxoDB:cyc_03590"/>
<evidence type="ECO:0000313" key="3">
    <source>
        <dbReference type="EMBL" id="OEH74292.1"/>
    </source>
</evidence>
<dbReference type="AlphaFoldDB" id="A0A1D3CSY1"/>
<organism evidence="3 4">
    <name type="scientific">Cyclospora cayetanensis</name>
    <dbReference type="NCBI Taxonomy" id="88456"/>
    <lineage>
        <taxon>Eukaryota</taxon>
        <taxon>Sar</taxon>
        <taxon>Alveolata</taxon>
        <taxon>Apicomplexa</taxon>
        <taxon>Conoidasida</taxon>
        <taxon>Coccidia</taxon>
        <taxon>Eucoccidiorida</taxon>
        <taxon>Eimeriorina</taxon>
        <taxon>Eimeriidae</taxon>
        <taxon>Cyclospora</taxon>
    </lineage>
</organism>
<dbReference type="Pfam" id="PF13087">
    <property type="entry name" value="AAA_12"/>
    <property type="match status" value="1"/>
</dbReference>
<dbReference type="InterPro" id="IPR045055">
    <property type="entry name" value="DNA2/NAM7-like"/>
</dbReference>
<dbReference type="PANTHER" id="PTHR10887">
    <property type="entry name" value="DNA2/NAM7 HELICASE FAMILY"/>
    <property type="match status" value="1"/>
</dbReference>
<evidence type="ECO:0000256" key="1">
    <source>
        <dbReference type="SAM" id="MobiDB-lite"/>
    </source>
</evidence>
<dbReference type="InterPro" id="IPR027417">
    <property type="entry name" value="P-loop_NTPase"/>
</dbReference>
<protein>
    <recommendedName>
        <fullName evidence="2">DNA2/NAM7 helicase-like C-terminal domain-containing protein</fullName>
    </recommendedName>
</protein>